<dbReference type="KEGG" id="llu:AKJ09_09828"/>
<evidence type="ECO:0000313" key="2">
    <source>
        <dbReference type="Proteomes" id="UP000064967"/>
    </source>
</evidence>
<keyword evidence="2" id="KW-1185">Reference proteome</keyword>
<accession>A0A0K1QCK9</accession>
<dbReference type="AlphaFoldDB" id="A0A0K1QCK9"/>
<dbReference type="Proteomes" id="UP000064967">
    <property type="component" value="Chromosome"/>
</dbReference>
<proteinExistence type="predicted"/>
<evidence type="ECO:0000313" key="1">
    <source>
        <dbReference type="EMBL" id="AKV03165.1"/>
    </source>
</evidence>
<sequence length="58" mass="6146">MSGFRVGDSCDTPGCQGSFENERDCSCHIRPPCDGCVEPLLSCSECGRDPNDEATSCA</sequence>
<dbReference type="STRING" id="1391654.AKJ09_09828"/>
<protein>
    <submittedName>
        <fullName evidence="1">Uncharacterized protein</fullName>
    </submittedName>
</protein>
<reference evidence="1 2" key="1">
    <citation type="submission" date="2015-08" db="EMBL/GenBank/DDBJ databases">
        <authorList>
            <person name="Babu N.S."/>
            <person name="Beckwith C.J."/>
            <person name="Beseler K.G."/>
            <person name="Brison A."/>
            <person name="Carone J.V."/>
            <person name="Caskin T.P."/>
            <person name="Diamond M."/>
            <person name="Durham M.E."/>
            <person name="Foxe J.M."/>
            <person name="Go M."/>
            <person name="Henderson B.A."/>
            <person name="Jones I.B."/>
            <person name="McGettigan J.A."/>
            <person name="Micheletti S.J."/>
            <person name="Nasrallah M.E."/>
            <person name="Ortiz D."/>
            <person name="Piller C.R."/>
            <person name="Privatt S.R."/>
            <person name="Schneider S.L."/>
            <person name="Sharp S."/>
            <person name="Smith T.C."/>
            <person name="Stanton J.D."/>
            <person name="Ullery H.E."/>
            <person name="Wilson R.J."/>
            <person name="Serrano M.G."/>
            <person name="Buck G."/>
            <person name="Lee V."/>
            <person name="Wang Y."/>
            <person name="Carvalho R."/>
            <person name="Voegtly L."/>
            <person name="Shi R."/>
            <person name="Duckworth R."/>
            <person name="Johnson A."/>
            <person name="Loviza R."/>
            <person name="Walstead R."/>
            <person name="Shah Z."/>
            <person name="Kiflezghi M."/>
            <person name="Wade K."/>
            <person name="Ball S.L."/>
            <person name="Bradley K.W."/>
            <person name="Asai D.J."/>
            <person name="Bowman C.A."/>
            <person name="Russell D.A."/>
            <person name="Pope W.H."/>
            <person name="Jacobs-Sera D."/>
            <person name="Hendrix R.W."/>
            <person name="Hatfull G.F."/>
        </authorList>
    </citation>
    <scope>NUCLEOTIDE SEQUENCE [LARGE SCALE GENOMIC DNA]</scope>
    <source>
        <strain evidence="1 2">DSM 27648</strain>
    </source>
</reference>
<dbReference type="EMBL" id="CP012333">
    <property type="protein sequence ID" value="AKV03165.1"/>
    <property type="molecule type" value="Genomic_DNA"/>
</dbReference>
<name>A0A0K1QCK9_9BACT</name>
<organism evidence="1 2">
    <name type="scientific">Labilithrix luteola</name>
    <dbReference type="NCBI Taxonomy" id="1391654"/>
    <lineage>
        <taxon>Bacteria</taxon>
        <taxon>Pseudomonadati</taxon>
        <taxon>Myxococcota</taxon>
        <taxon>Polyangia</taxon>
        <taxon>Polyangiales</taxon>
        <taxon>Labilitrichaceae</taxon>
        <taxon>Labilithrix</taxon>
    </lineage>
</organism>
<gene>
    <name evidence="1" type="ORF">AKJ09_09828</name>
</gene>